<dbReference type="EMBL" id="CP113432">
    <property type="protein sequence ID" value="WAI49660.1"/>
    <property type="molecule type" value="Genomic_DNA"/>
</dbReference>
<keyword evidence="3 5" id="KW-0732">Signal</keyword>
<comment type="similarity">
    <text evidence="2">Belongs to the ivy family.</text>
</comment>
<name>A0ABY7A074_9PSED</name>
<dbReference type="SUPFAM" id="SSF89872">
    <property type="entry name" value="Inhibitor of vertebrate lysozyme, Ivy"/>
    <property type="match status" value="1"/>
</dbReference>
<dbReference type="PIRSF" id="PIRSF009103">
    <property type="entry name" value="Ivy"/>
    <property type="match status" value="1"/>
</dbReference>
<evidence type="ECO:0000313" key="6">
    <source>
        <dbReference type="EMBL" id="WAI49660.1"/>
    </source>
</evidence>
<dbReference type="InterPro" id="IPR036501">
    <property type="entry name" value="Inhibitor_vert_lysozyme_sf"/>
</dbReference>
<evidence type="ECO:0000256" key="5">
    <source>
        <dbReference type="SAM" id="SignalP"/>
    </source>
</evidence>
<dbReference type="InterPro" id="IPR014453">
    <property type="entry name" value="Inhibitor_vertebrate_lysozyme"/>
</dbReference>
<protein>
    <submittedName>
        <fullName evidence="6">Inhibitor of vertebrate lysozyme family protein</fullName>
    </submittedName>
</protein>
<dbReference type="Pfam" id="PF08816">
    <property type="entry name" value="Ivy"/>
    <property type="match status" value="1"/>
</dbReference>
<dbReference type="Gene3D" id="3.40.1420.10">
    <property type="entry name" value="Inhibitor of vertebrate lysozyme"/>
    <property type="match status" value="1"/>
</dbReference>
<proteinExistence type="inferred from homology"/>
<evidence type="ECO:0000256" key="1">
    <source>
        <dbReference type="ARBA" id="ARBA00004418"/>
    </source>
</evidence>
<keyword evidence="4" id="KW-0574">Periplasm</keyword>
<evidence type="ECO:0000256" key="4">
    <source>
        <dbReference type="ARBA" id="ARBA00022764"/>
    </source>
</evidence>
<reference evidence="6" key="1">
    <citation type="submission" date="2022-11" db="EMBL/GenBank/DDBJ databases">
        <title>Pseudomonas triclosanedens sp. nov., a triclosan degrader isolated from activated sludge.</title>
        <authorList>
            <person name="Yin Y."/>
            <person name="Lu Z."/>
        </authorList>
    </citation>
    <scope>NUCLEOTIDE SEQUENCE</scope>
    <source>
        <strain evidence="6">ZM23</strain>
    </source>
</reference>
<comment type="subcellular location">
    <subcellularLocation>
        <location evidence="1">Periplasm</location>
    </subcellularLocation>
</comment>
<evidence type="ECO:0000313" key="7">
    <source>
        <dbReference type="Proteomes" id="UP001163624"/>
    </source>
</evidence>
<dbReference type="RefSeq" id="WP_254469669.1">
    <property type="nucleotide sequence ID" value="NZ_CP113432.1"/>
</dbReference>
<organism evidence="6 7">
    <name type="scientific">Pseudomonas triclosanedens</name>
    <dbReference type="NCBI Taxonomy" id="2961893"/>
    <lineage>
        <taxon>Bacteria</taxon>
        <taxon>Pseudomonadati</taxon>
        <taxon>Pseudomonadota</taxon>
        <taxon>Gammaproteobacteria</taxon>
        <taxon>Pseudomonadales</taxon>
        <taxon>Pseudomonadaceae</taxon>
        <taxon>Pseudomonas</taxon>
    </lineage>
</organism>
<feature type="signal peptide" evidence="5">
    <location>
        <begin position="1"/>
        <end position="23"/>
    </location>
</feature>
<feature type="chain" id="PRO_5046447682" evidence="5">
    <location>
        <begin position="24"/>
        <end position="157"/>
    </location>
</feature>
<evidence type="ECO:0000256" key="2">
    <source>
        <dbReference type="ARBA" id="ARBA00009724"/>
    </source>
</evidence>
<sequence length="157" mass="17868">MSFSRNLLICFLLLTGAGAQALAADADKDAQYRLDELLSSDPQYRQTWQSLIEDESRLPDWVMNLSGTATPMQAVDEQGDKYLVGELCEPHNCADHRLYVAFSWDKEKAYALYVKVPEGLPADKSPSRHASFRWLGDPDEEVKRILDDQLKSDPNWF</sequence>
<evidence type="ECO:0000256" key="3">
    <source>
        <dbReference type="ARBA" id="ARBA00022729"/>
    </source>
</evidence>
<keyword evidence="7" id="KW-1185">Reference proteome</keyword>
<accession>A0ABY7A074</accession>
<dbReference type="Proteomes" id="UP001163624">
    <property type="component" value="Chromosome"/>
</dbReference>
<gene>
    <name evidence="6" type="ORF">OU419_28720</name>
</gene>